<protein>
    <submittedName>
        <fullName evidence="2">Uncharacterized protein</fullName>
    </submittedName>
</protein>
<feature type="transmembrane region" description="Helical" evidence="1">
    <location>
        <begin position="65"/>
        <end position="86"/>
    </location>
</feature>
<dbReference type="EMBL" id="JAMYWD010000007">
    <property type="protein sequence ID" value="KAJ4965960.1"/>
    <property type="molecule type" value="Genomic_DNA"/>
</dbReference>
<sequence length="115" mass="13326">MLLPSKYPMVGFVLLIVHLVFNLGILMNLFDILVWILVVAVLMAISPDVDRTALSVMKWATPVIQASFFIDTMRVILGGLFQPRALMRMLFRLNRMLLSLLPLLQQWRYHINCRL</sequence>
<proteinExistence type="predicted"/>
<comment type="caution">
    <text evidence="2">The sequence shown here is derived from an EMBL/GenBank/DDBJ whole genome shotgun (WGS) entry which is preliminary data.</text>
</comment>
<evidence type="ECO:0000313" key="3">
    <source>
        <dbReference type="Proteomes" id="UP001141806"/>
    </source>
</evidence>
<keyword evidence="1" id="KW-1133">Transmembrane helix</keyword>
<reference evidence="2" key="1">
    <citation type="journal article" date="2023" name="Plant J.">
        <title>The genome of the king protea, Protea cynaroides.</title>
        <authorList>
            <person name="Chang J."/>
            <person name="Duong T.A."/>
            <person name="Schoeman C."/>
            <person name="Ma X."/>
            <person name="Roodt D."/>
            <person name="Barker N."/>
            <person name="Li Z."/>
            <person name="Van de Peer Y."/>
            <person name="Mizrachi E."/>
        </authorList>
    </citation>
    <scope>NUCLEOTIDE SEQUENCE</scope>
    <source>
        <tissue evidence="2">Young leaves</tissue>
    </source>
</reference>
<keyword evidence="3" id="KW-1185">Reference proteome</keyword>
<organism evidence="2 3">
    <name type="scientific">Protea cynaroides</name>
    <dbReference type="NCBI Taxonomy" id="273540"/>
    <lineage>
        <taxon>Eukaryota</taxon>
        <taxon>Viridiplantae</taxon>
        <taxon>Streptophyta</taxon>
        <taxon>Embryophyta</taxon>
        <taxon>Tracheophyta</taxon>
        <taxon>Spermatophyta</taxon>
        <taxon>Magnoliopsida</taxon>
        <taxon>Proteales</taxon>
        <taxon>Proteaceae</taxon>
        <taxon>Protea</taxon>
    </lineage>
</organism>
<gene>
    <name evidence="2" type="ORF">NE237_017809</name>
</gene>
<dbReference type="AlphaFoldDB" id="A0A9Q0K8S7"/>
<keyword evidence="1" id="KW-0472">Membrane</keyword>
<dbReference type="Proteomes" id="UP001141806">
    <property type="component" value="Unassembled WGS sequence"/>
</dbReference>
<feature type="transmembrane region" description="Helical" evidence="1">
    <location>
        <begin position="12"/>
        <end position="45"/>
    </location>
</feature>
<accession>A0A9Q0K8S7</accession>
<keyword evidence="1" id="KW-0812">Transmembrane</keyword>
<evidence type="ECO:0000256" key="1">
    <source>
        <dbReference type="SAM" id="Phobius"/>
    </source>
</evidence>
<evidence type="ECO:0000313" key="2">
    <source>
        <dbReference type="EMBL" id="KAJ4965960.1"/>
    </source>
</evidence>
<name>A0A9Q0K8S7_9MAGN</name>